<accession>A0ABY5SCR0</accession>
<feature type="compositionally biased region" description="Polar residues" evidence="1">
    <location>
        <begin position="37"/>
        <end position="50"/>
    </location>
</feature>
<feature type="chain" id="PRO_5045858046" evidence="2">
    <location>
        <begin position="28"/>
        <end position="470"/>
    </location>
</feature>
<keyword evidence="2" id="KW-0732">Signal</keyword>
<evidence type="ECO:0000313" key="4">
    <source>
        <dbReference type="Proteomes" id="UP001057877"/>
    </source>
</evidence>
<reference evidence="3" key="1">
    <citation type="submission" date="2022-01" db="EMBL/GenBank/DDBJ databases">
        <title>Paenibacillus spongiae sp. nov., isolated from marine sponge.</title>
        <authorList>
            <person name="Li Z."/>
            <person name="Zhang M."/>
        </authorList>
    </citation>
    <scope>NUCLEOTIDE SEQUENCE</scope>
    <source>
        <strain evidence="3">PHS-Z3</strain>
    </source>
</reference>
<dbReference type="InterPro" id="IPR006059">
    <property type="entry name" value="SBP"/>
</dbReference>
<dbReference type="InterPro" id="IPR050490">
    <property type="entry name" value="Bact_solute-bd_prot1"/>
</dbReference>
<evidence type="ECO:0000256" key="1">
    <source>
        <dbReference type="SAM" id="MobiDB-lite"/>
    </source>
</evidence>
<dbReference type="PANTHER" id="PTHR43649:SF12">
    <property type="entry name" value="DIACETYLCHITOBIOSE BINDING PROTEIN DASA"/>
    <property type="match status" value="1"/>
</dbReference>
<feature type="signal peptide" evidence="2">
    <location>
        <begin position="1"/>
        <end position="27"/>
    </location>
</feature>
<keyword evidence="4" id="KW-1185">Reference proteome</keyword>
<dbReference type="Pfam" id="PF01547">
    <property type="entry name" value="SBP_bac_1"/>
    <property type="match status" value="1"/>
</dbReference>
<gene>
    <name evidence="3" type="ORF">L1F29_06420</name>
</gene>
<organism evidence="3 4">
    <name type="scientific">Paenibacillus spongiae</name>
    <dbReference type="NCBI Taxonomy" id="2909671"/>
    <lineage>
        <taxon>Bacteria</taxon>
        <taxon>Bacillati</taxon>
        <taxon>Bacillota</taxon>
        <taxon>Bacilli</taxon>
        <taxon>Bacillales</taxon>
        <taxon>Paenibacillaceae</taxon>
        <taxon>Paenibacillus</taxon>
    </lineage>
</organism>
<evidence type="ECO:0000313" key="3">
    <source>
        <dbReference type="EMBL" id="UVI31454.1"/>
    </source>
</evidence>
<dbReference type="Gene3D" id="3.40.190.10">
    <property type="entry name" value="Periplasmic binding protein-like II"/>
    <property type="match status" value="1"/>
</dbReference>
<dbReference type="PROSITE" id="PS51257">
    <property type="entry name" value="PROKAR_LIPOPROTEIN"/>
    <property type="match status" value="1"/>
</dbReference>
<sequence length="470" mass="51908">MRRSSHKGFRLLSLTCALALLVTIVAACSGGSGENGGNTKTPNDTKTNANTGATEGNKGAEGEEANAPKVNLADIKGEVRVITPWGAGFGEQFAKMFEDFNKDYPNVKVIYMEQTTADLAALIAAGETPDVISSNGLAIDLRKDDMIEDLTPYLNSSPDITPDLYYEPAYTRSVDQNGAVWALPWHVDPNFALAYNNDVLEQYGFTEIPEMQTLQEFGDFLRKFWVTENGEQVMTTFSPHEVYGPFNSLITMSFLNGADASNFYNPAERKVTFNDPLVVEALDWIVNFKRENINDERMGKLNSTLPENTGRFSAGKSLMEPHVTPSLRGLLEQNPDLKFAPMPAESLWIGGWSFSLTSVGKKENKDAAWALLKWMTSTKAGAESQQKHFGWISGIKDNPYLESEAKKDPVTASAYEVLKNAKKLPPTIPVDVGKEFDTKWAEVMAGTLEPKAFLDHMTTFTQALLDEQKP</sequence>
<dbReference type="RefSeq" id="WP_258387516.1">
    <property type="nucleotide sequence ID" value="NZ_CP091430.1"/>
</dbReference>
<dbReference type="Proteomes" id="UP001057877">
    <property type="component" value="Chromosome"/>
</dbReference>
<dbReference type="SUPFAM" id="SSF53850">
    <property type="entry name" value="Periplasmic binding protein-like II"/>
    <property type="match status" value="1"/>
</dbReference>
<feature type="region of interest" description="Disordered" evidence="1">
    <location>
        <begin position="32"/>
        <end position="65"/>
    </location>
</feature>
<proteinExistence type="predicted"/>
<dbReference type="PANTHER" id="PTHR43649">
    <property type="entry name" value="ARABINOSE-BINDING PROTEIN-RELATED"/>
    <property type="match status" value="1"/>
</dbReference>
<protein>
    <submittedName>
        <fullName evidence="3">Extracellular solute-binding protein</fullName>
    </submittedName>
</protein>
<name>A0ABY5SCR0_9BACL</name>
<evidence type="ECO:0000256" key="2">
    <source>
        <dbReference type="SAM" id="SignalP"/>
    </source>
</evidence>
<dbReference type="EMBL" id="CP091430">
    <property type="protein sequence ID" value="UVI31454.1"/>
    <property type="molecule type" value="Genomic_DNA"/>
</dbReference>